<evidence type="ECO:0000256" key="8">
    <source>
        <dbReference type="SAM" id="Phobius"/>
    </source>
</evidence>
<sequence length="320" mass="36929">MRRYIITQEDESTIFTLQELDYVSNLLVIVPKKCHDDNNNSAISGEWFKNESYDLITHLYEDRSKNRIPKLLDKWFSGSCSFLYGNNPFPDKLTNQNGRQLRVGTFTFEPYSIVGQDSKTNQGTEGSFMFEFLTKHNLTRNVTIIGPDMWGDIFGNWTGIGLLGSLVDDAVDIGYAGMFTWEKYYNFLDYTKPLTRSGVTCLVPIPELESGWLIPFRSFCLDMWVTMIIVIFLKVIVLTLLLQRTDRYRRAVETVKDLAFSGLRWGAPSDAWIYSLEHAEGENYRIIKNNFIVESEDDLTASSKMYNFGFVLDRLLYGNI</sequence>
<gene>
    <name evidence="9" type="ORF">BDFB_004033</name>
</gene>
<keyword evidence="5 8" id="KW-0472">Membrane</keyword>
<keyword evidence="6" id="KW-0675">Receptor</keyword>
<evidence type="ECO:0000256" key="4">
    <source>
        <dbReference type="ARBA" id="ARBA00022989"/>
    </source>
</evidence>
<evidence type="ECO:0000256" key="7">
    <source>
        <dbReference type="ARBA" id="ARBA00023180"/>
    </source>
</evidence>
<evidence type="ECO:0000256" key="6">
    <source>
        <dbReference type="ARBA" id="ARBA00023170"/>
    </source>
</evidence>
<evidence type="ECO:0000256" key="2">
    <source>
        <dbReference type="ARBA" id="ARBA00022475"/>
    </source>
</evidence>
<dbReference type="EMBL" id="QDEB01117125">
    <property type="protein sequence ID" value="RZB40641.1"/>
    <property type="molecule type" value="Genomic_DNA"/>
</dbReference>
<evidence type="ECO:0000313" key="10">
    <source>
        <dbReference type="Proteomes" id="UP000292052"/>
    </source>
</evidence>
<protein>
    <recommendedName>
        <fullName evidence="11">Lig chan domain containing protein</fullName>
    </recommendedName>
</protein>
<dbReference type="GO" id="GO:0005886">
    <property type="term" value="C:plasma membrane"/>
    <property type="evidence" value="ECO:0007669"/>
    <property type="project" value="UniProtKB-SubCell"/>
</dbReference>
<dbReference type="PANTHER" id="PTHR42643">
    <property type="entry name" value="IONOTROPIC RECEPTOR 20A-RELATED"/>
    <property type="match status" value="1"/>
</dbReference>
<keyword evidence="7" id="KW-0325">Glycoprotein</keyword>
<organism evidence="9 10">
    <name type="scientific">Asbolus verrucosus</name>
    <name type="common">Desert ironclad beetle</name>
    <dbReference type="NCBI Taxonomy" id="1661398"/>
    <lineage>
        <taxon>Eukaryota</taxon>
        <taxon>Metazoa</taxon>
        <taxon>Ecdysozoa</taxon>
        <taxon>Arthropoda</taxon>
        <taxon>Hexapoda</taxon>
        <taxon>Insecta</taxon>
        <taxon>Pterygota</taxon>
        <taxon>Neoptera</taxon>
        <taxon>Endopterygota</taxon>
        <taxon>Coleoptera</taxon>
        <taxon>Polyphaga</taxon>
        <taxon>Cucujiformia</taxon>
        <taxon>Tenebrionidae</taxon>
        <taxon>Pimeliinae</taxon>
        <taxon>Asbolus</taxon>
    </lineage>
</organism>
<evidence type="ECO:0000256" key="1">
    <source>
        <dbReference type="ARBA" id="ARBA00004651"/>
    </source>
</evidence>
<feature type="transmembrane region" description="Helical" evidence="8">
    <location>
        <begin position="223"/>
        <end position="242"/>
    </location>
</feature>
<dbReference type="OrthoDB" id="8182981at2759"/>
<dbReference type="AlphaFoldDB" id="A0A482VBW7"/>
<comment type="subcellular location">
    <subcellularLocation>
        <location evidence="1">Cell membrane</location>
        <topology evidence="1">Multi-pass membrane protein</topology>
    </subcellularLocation>
</comment>
<keyword evidence="3 8" id="KW-0812">Transmembrane</keyword>
<dbReference type="Proteomes" id="UP000292052">
    <property type="component" value="Unassembled WGS sequence"/>
</dbReference>
<feature type="non-terminal residue" evidence="9">
    <location>
        <position position="320"/>
    </location>
</feature>
<keyword evidence="2" id="KW-1003">Cell membrane</keyword>
<proteinExistence type="predicted"/>
<dbReference type="InterPro" id="IPR052192">
    <property type="entry name" value="Insect_Ionotropic_Sensory_Rcpt"/>
</dbReference>
<name>A0A482VBW7_ASBVE</name>
<evidence type="ECO:0000313" key="9">
    <source>
        <dbReference type="EMBL" id="RZB40641.1"/>
    </source>
</evidence>
<evidence type="ECO:0000256" key="3">
    <source>
        <dbReference type="ARBA" id="ARBA00022692"/>
    </source>
</evidence>
<dbReference type="PANTHER" id="PTHR42643:SF40">
    <property type="entry name" value="IONOTROPIC RECEPTOR 41A-RELATED"/>
    <property type="match status" value="1"/>
</dbReference>
<evidence type="ECO:0000256" key="5">
    <source>
        <dbReference type="ARBA" id="ARBA00023136"/>
    </source>
</evidence>
<keyword evidence="4 8" id="KW-1133">Transmembrane helix</keyword>
<dbReference type="SUPFAM" id="SSF53850">
    <property type="entry name" value="Periplasmic binding protein-like II"/>
    <property type="match status" value="1"/>
</dbReference>
<reference evidence="9 10" key="1">
    <citation type="submission" date="2017-03" db="EMBL/GenBank/DDBJ databases">
        <title>Genome of the blue death feigning beetle - Asbolus verrucosus.</title>
        <authorList>
            <person name="Rider S.D."/>
        </authorList>
    </citation>
    <scope>NUCLEOTIDE SEQUENCE [LARGE SCALE GENOMIC DNA]</scope>
    <source>
        <strain evidence="9">Butters</strain>
        <tissue evidence="9">Head and leg muscle</tissue>
    </source>
</reference>
<evidence type="ECO:0008006" key="11">
    <source>
        <dbReference type="Google" id="ProtNLM"/>
    </source>
</evidence>
<dbReference type="Gene3D" id="3.40.190.10">
    <property type="entry name" value="Periplasmic binding protein-like II"/>
    <property type="match status" value="1"/>
</dbReference>
<keyword evidence="10" id="KW-1185">Reference proteome</keyword>
<accession>A0A482VBW7</accession>
<comment type="caution">
    <text evidence="9">The sequence shown here is derived from an EMBL/GenBank/DDBJ whole genome shotgun (WGS) entry which is preliminary data.</text>
</comment>